<gene>
    <name evidence="1" type="ORF">ABK905_12620</name>
</gene>
<accession>A0AAU7QF10</accession>
<organism evidence="1">
    <name type="scientific">Acerihabitans sp. KWT182</name>
    <dbReference type="NCBI Taxonomy" id="3157919"/>
    <lineage>
        <taxon>Bacteria</taxon>
        <taxon>Pseudomonadati</taxon>
        <taxon>Pseudomonadota</taxon>
        <taxon>Gammaproteobacteria</taxon>
        <taxon>Enterobacterales</taxon>
        <taxon>Pectobacteriaceae</taxon>
        <taxon>Acerihabitans</taxon>
    </lineage>
</organism>
<dbReference type="AlphaFoldDB" id="A0AAU7QF10"/>
<name>A0AAU7QF10_9GAMM</name>
<proteinExistence type="predicted"/>
<dbReference type="EMBL" id="CP157947">
    <property type="protein sequence ID" value="XBS71659.1"/>
    <property type="molecule type" value="Genomic_DNA"/>
</dbReference>
<reference evidence="1" key="1">
    <citation type="submission" date="2024-06" db="EMBL/GenBank/DDBJ databases">
        <authorList>
            <person name="Coelho C."/>
            <person name="Bento M."/>
            <person name="Garcia E."/>
            <person name="Camelo A."/>
            <person name="Brandao I."/>
            <person name="Espirito Santo C."/>
            <person name="Trovao J."/>
            <person name="Verissimo A."/>
            <person name="Costa J."/>
            <person name="Tiago I."/>
        </authorList>
    </citation>
    <scope>NUCLEOTIDE SEQUENCE</scope>
    <source>
        <strain evidence="1">KWT182</strain>
    </source>
</reference>
<sequence length="113" mass="12667">MNSKARIGENLSPAVSLSAAVESSGQCVSFISYRYRHLQSEVWHAHKTAQLTYASQGSIQIYTAAGIWTLPPPTGGCGSLPNYRTRFMRWGTRSPITSIYRKRRASRRWGNFA</sequence>
<protein>
    <recommendedName>
        <fullName evidence="2">AraC-type arabinose-binding/dimerisation domain-containing protein</fullName>
    </recommendedName>
</protein>
<evidence type="ECO:0000313" key="1">
    <source>
        <dbReference type="EMBL" id="XBS71659.1"/>
    </source>
</evidence>
<evidence type="ECO:0008006" key="2">
    <source>
        <dbReference type="Google" id="ProtNLM"/>
    </source>
</evidence>